<reference evidence="2" key="1">
    <citation type="journal article" date="2023" name="Nat. Plants">
        <title>Single-cell RNA sequencing provides a high-resolution roadmap for understanding the multicellular compartmentation of specialized metabolism.</title>
        <authorList>
            <person name="Sun S."/>
            <person name="Shen X."/>
            <person name="Li Y."/>
            <person name="Li Y."/>
            <person name="Wang S."/>
            <person name="Li R."/>
            <person name="Zhang H."/>
            <person name="Shen G."/>
            <person name="Guo B."/>
            <person name="Wei J."/>
            <person name="Xu J."/>
            <person name="St-Pierre B."/>
            <person name="Chen S."/>
            <person name="Sun C."/>
        </authorList>
    </citation>
    <scope>NUCLEOTIDE SEQUENCE [LARGE SCALE GENOMIC DNA]</scope>
</reference>
<organism evidence="1 2">
    <name type="scientific">Catharanthus roseus</name>
    <name type="common">Madagascar periwinkle</name>
    <name type="synonym">Vinca rosea</name>
    <dbReference type="NCBI Taxonomy" id="4058"/>
    <lineage>
        <taxon>Eukaryota</taxon>
        <taxon>Viridiplantae</taxon>
        <taxon>Streptophyta</taxon>
        <taxon>Embryophyta</taxon>
        <taxon>Tracheophyta</taxon>
        <taxon>Spermatophyta</taxon>
        <taxon>Magnoliopsida</taxon>
        <taxon>eudicotyledons</taxon>
        <taxon>Gunneridae</taxon>
        <taxon>Pentapetalae</taxon>
        <taxon>asterids</taxon>
        <taxon>lamiids</taxon>
        <taxon>Gentianales</taxon>
        <taxon>Apocynaceae</taxon>
        <taxon>Rauvolfioideae</taxon>
        <taxon>Vinceae</taxon>
        <taxon>Catharanthinae</taxon>
        <taxon>Catharanthus</taxon>
    </lineage>
</organism>
<sequence>MVQPGARRSDDDLGPVADRTGRYFFKIQIPLNDVSGPRLQLGAQFFEQLAGSVPVDSSYSGADYGATDYGNPSSDVGLGRHSGTSQSKEAVTVGSLRIHRGEDDKDEREDDGGHDDDGDGDGDGDDNEPIPVAQASSSGHRPAPGKGKSKIVRSRQKKPEKLCPATNPMQRKKAKNDGWEQTGPVDGGPQDPVLVPSYSGHFAGSIWRGQDRGILKLRSRYVSMTGWAPSDPAVVQLAEEVGLSHLRSCMFQHPNSSLLSAFVKRWQPDTNSFHMHWGEMTVILHDVELILGVSSYSNVVDHHYSRE</sequence>
<protein>
    <submittedName>
        <fullName evidence="1">Uncharacterized protein</fullName>
    </submittedName>
</protein>
<dbReference type="Proteomes" id="UP001060085">
    <property type="component" value="Linkage Group LG06"/>
</dbReference>
<keyword evidence="2" id="KW-1185">Reference proteome</keyword>
<accession>A0ACC0AF29</accession>
<gene>
    <name evidence="1" type="ORF">M9H77_27758</name>
</gene>
<comment type="caution">
    <text evidence="1">The sequence shown here is derived from an EMBL/GenBank/DDBJ whole genome shotgun (WGS) entry which is preliminary data.</text>
</comment>
<evidence type="ECO:0000313" key="1">
    <source>
        <dbReference type="EMBL" id="KAI5658965.1"/>
    </source>
</evidence>
<evidence type="ECO:0000313" key="2">
    <source>
        <dbReference type="Proteomes" id="UP001060085"/>
    </source>
</evidence>
<name>A0ACC0AF29_CATRO</name>
<proteinExistence type="predicted"/>
<dbReference type="EMBL" id="CM044706">
    <property type="protein sequence ID" value="KAI5658965.1"/>
    <property type="molecule type" value="Genomic_DNA"/>
</dbReference>